<protein>
    <submittedName>
        <fullName evidence="6">ABC transporter ATP-binding protein</fullName>
    </submittedName>
</protein>
<dbReference type="GO" id="GO:0015833">
    <property type="term" value="P:peptide transport"/>
    <property type="evidence" value="ECO:0007669"/>
    <property type="project" value="InterPro"/>
</dbReference>
<comment type="similarity">
    <text evidence="1">Belongs to the ABC transporter superfamily.</text>
</comment>
<dbReference type="SUPFAM" id="SSF52540">
    <property type="entry name" value="P-loop containing nucleoside triphosphate hydrolases"/>
    <property type="match status" value="1"/>
</dbReference>
<dbReference type="GO" id="GO:0005524">
    <property type="term" value="F:ATP binding"/>
    <property type="evidence" value="ECO:0007669"/>
    <property type="project" value="UniProtKB-KW"/>
</dbReference>
<evidence type="ECO:0000256" key="3">
    <source>
        <dbReference type="ARBA" id="ARBA00022741"/>
    </source>
</evidence>
<keyword evidence="7" id="KW-1185">Reference proteome</keyword>
<accession>A0A7M2SBM3</accession>
<dbReference type="EMBL" id="CP063373">
    <property type="protein sequence ID" value="QOV33145.1"/>
    <property type="molecule type" value="Genomic_DNA"/>
</dbReference>
<dbReference type="PANTHER" id="PTHR43776">
    <property type="entry name" value="TRANSPORT ATP-BINDING PROTEIN"/>
    <property type="match status" value="1"/>
</dbReference>
<evidence type="ECO:0000256" key="4">
    <source>
        <dbReference type="ARBA" id="ARBA00022840"/>
    </source>
</evidence>
<dbReference type="Proteomes" id="UP000594205">
    <property type="component" value="Chromosome"/>
</dbReference>
<keyword evidence="4 6" id="KW-0067">ATP-binding</keyword>
<keyword evidence="3" id="KW-0547">Nucleotide-binding</keyword>
<feature type="domain" description="ABC transporter" evidence="5">
    <location>
        <begin position="19"/>
        <end position="256"/>
    </location>
</feature>
<dbReference type="GO" id="GO:0055085">
    <property type="term" value="P:transmembrane transport"/>
    <property type="evidence" value="ECO:0007669"/>
    <property type="project" value="UniProtKB-ARBA"/>
</dbReference>
<evidence type="ECO:0000259" key="5">
    <source>
        <dbReference type="PROSITE" id="PS50893"/>
    </source>
</evidence>
<sequence>MTPASIPVPVPVAETGPALVVEGLRKEFPARSRGGKAVVAVDDVGFTLERGGSLAVVGESGSGKTTTARIVAGLERATSGTVSVAGSSSGTSRPVQMVFQDPFASLDPRQRIGAGLTELLRVRIGLSRAAAGERAVGLLAEVGLDEQHAARLPRDLSGGQRQRVAIARALALEPEILILDEAVAALDVSVQAQVLNLLSDIRERTTVAFLFVSHDLAVVRQVTDHCLVMRGGRVVEQGRTADVLDHPQDPYTQELLDAVPRPGWHPRRRRA</sequence>
<evidence type="ECO:0000256" key="1">
    <source>
        <dbReference type="ARBA" id="ARBA00005417"/>
    </source>
</evidence>
<dbReference type="InterPro" id="IPR003439">
    <property type="entry name" value="ABC_transporter-like_ATP-bd"/>
</dbReference>
<dbReference type="GO" id="GO:0016887">
    <property type="term" value="F:ATP hydrolysis activity"/>
    <property type="evidence" value="ECO:0007669"/>
    <property type="project" value="InterPro"/>
</dbReference>
<organism evidence="6 7">
    <name type="scientific">Streptomyces ferrugineus</name>
    <dbReference type="NCBI Taxonomy" id="1413221"/>
    <lineage>
        <taxon>Bacteria</taxon>
        <taxon>Bacillati</taxon>
        <taxon>Actinomycetota</taxon>
        <taxon>Actinomycetes</taxon>
        <taxon>Kitasatosporales</taxon>
        <taxon>Streptomycetaceae</taxon>
        <taxon>Streptomyces</taxon>
    </lineage>
</organism>
<dbReference type="CDD" id="cd03257">
    <property type="entry name" value="ABC_NikE_OppD_transporters"/>
    <property type="match status" value="1"/>
</dbReference>
<evidence type="ECO:0000313" key="7">
    <source>
        <dbReference type="Proteomes" id="UP000594205"/>
    </source>
</evidence>
<dbReference type="Pfam" id="PF08352">
    <property type="entry name" value="oligo_HPY"/>
    <property type="match status" value="1"/>
</dbReference>
<dbReference type="InterPro" id="IPR017871">
    <property type="entry name" value="ABC_transporter-like_CS"/>
</dbReference>
<dbReference type="PROSITE" id="PS00211">
    <property type="entry name" value="ABC_TRANSPORTER_1"/>
    <property type="match status" value="1"/>
</dbReference>
<dbReference type="KEGG" id="sfeu:IM697_23075"/>
<dbReference type="InterPro" id="IPR027417">
    <property type="entry name" value="P-loop_NTPase"/>
</dbReference>
<gene>
    <name evidence="6" type="ORF">IM697_23075</name>
</gene>
<dbReference type="Pfam" id="PF00005">
    <property type="entry name" value="ABC_tran"/>
    <property type="match status" value="1"/>
</dbReference>
<dbReference type="PROSITE" id="PS50893">
    <property type="entry name" value="ABC_TRANSPORTER_2"/>
    <property type="match status" value="1"/>
</dbReference>
<name>A0A7M2SBM3_9ACTN</name>
<dbReference type="AlphaFoldDB" id="A0A7M2SBM3"/>
<dbReference type="Gene3D" id="3.40.50.300">
    <property type="entry name" value="P-loop containing nucleotide triphosphate hydrolases"/>
    <property type="match status" value="1"/>
</dbReference>
<reference evidence="6 7" key="1">
    <citation type="submission" date="2020-10" db="EMBL/GenBank/DDBJ databases">
        <title>Streptomyces ferrugineus complate genome analysis.</title>
        <authorList>
            <person name="Anwar N."/>
        </authorList>
    </citation>
    <scope>NUCLEOTIDE SEQUENCE [LARGE SCALE GENOMIC DNA]</scope>
    <source>
        <strain evidence="6 7">CCTCC AA2014009</strain>
    </source>
</reference>
<dbReference type="InterPro" id="IPR050319">
    <property type="entry name" value="ABC_transp_ATP-bind"/>
</dbReference>
<keyword evidence="2" id="KW-0813">Transport</keyword>
<dbReference type="RefSeq" id="WP_194037824.1">
    <property type="nucleotide sequence ID" value="NZ_CP063373.1"/>
</dbReference>
<dbReference type="PANTHER" id="PTHR43776:SF7">
    <property type="entry name" value="D,D-DIPEPTIDE TRANSPORT ATP-BINDING PROTEIN DDPF-RELATED"/>
    <property type="match status" value="1"/>
</dbReference>
<dbReference type="InterPro" id="IPR013563">
    <property type="entry name" value="Oligopep_ABC_C"/>
</dbReference>
<dbReference type="SMART" id="SM00382">
    <property type="entry name" value="AAA"/>
    <property type="match status" value="1"/>
</dbReference>
<evidence type="ECO:0000313" key="6">
    <source>
        <dbReference type="EMBL" id="QOV33145.1"/>
    </source>
</evidence>
<evidence type="ECO:0000256" key="2">
    <source>
        <dbReference type="ARBA" id="ARBA00022448"/>
    </source>
</evidence>
<proteinExistence type="inferred from homology"/>
<dbReference type="InterPro" id="IPR003593">
    <property type="entry name" value="AAA+_ATPase"/>
</dbReference>